<gene>
    <name evidence="2" type="ORF">MERGE_003093</name>
</gene>
<name>A0A899FZJ3_9ASCO</name>
<evidence type="ECO:0000313" key="3">
    <source>
        <dbReference type="Proteomes" id="UP000663699"/>
    </source>
</evidence>
<keyword evidence="3" id="KW-1185">Reference proteome</keyword>
<dbReference type="OrthoDB" id="331263at2759"/>
<dbReference type="InterPro" id="IPR007245">
    <property type="entry name" value="PIG-T"/>
</dbReference>
<dbReference type="Proteomes" id="UP000663699">
    <property type="component" value="Chromosome 9"/>
</dbReference>
<keyword evidence="1" id="KW-0812">Transmembrane</keyword>
<dbReference type="PANTHER" id="PTHR12959">
    <property type="entry name" value="GPI TRANSAMIDASE COMPONENT PIG-T-RELATED"/>
    <property type="match status" value="1"/>
</dbReference>
<proteinExistence type="predicted"/>
<dbReference type="PANTHER" id="PTHR12959:SF11">
    <property type="entry name" value="GPI TRANSAMIDASE COMPONENT PIG-T"/>
    <property type="match status" value="1"/>
</dbReference>
<accession>A0A899FZJ3</accession>
<reference evidence="2" key="1">
    <citation type="submission" date="2020-06" db="EMBL/GenBank/DDBJ databases">
        <title>Genomes of multiple members of Pneumocystis genus reveal paths to human pathogen Pneumocystis jirovecii.</title>
        <authorList>
            <person name="Cisse O.H."/>
            <person name="Ma L."/>
            <person name="Dekker J."/>
            <person name="Khil P."/>
            <person name="Jo J."/>
            <person name="Brenchley J."/>
            <person name="Blair R."/>
            <person name="Pahar B."/>
            <person name="Chabe M."/>
            <person name="Van Rompay K.A."/>
            <person name="Keesler R."/>
            <person name="Sukura A."/>
            <person name="Hirsch V."/>
            <person name="Kutty G."/>
            <person name="Liu Y."/>
            <person name="Peng L."/>
            <person name="Chen J."/>
            <person name="Song J."/>
            <person name="Weissenbacher-Lang C."/>
            <person name="Xu J."/>
            <person name="Upham N.S."/>
            <person name="Stajich J.E."/>
            <person name="Cuomo C.A."/>
            <person name="Cushion M.T."/>
            <person name="Kovacs J.A."/>
        </authorList>
    </citation>
    <scope>NUCLEOTIDE SEQUENCE</scope>
    <source>
        <strain evidence="2">2A</strain>
    </source>
</reference>
<evidence type="ECO:0000256" key="1">
    <source>
        <dbReference type="SAM" id="Phobius"/>
    </source>
</evidence>
<feature type="transmembrane region" description="Helical" evidence="1">
    <location>
        <begin position="417"/>
        <end position="437"/>
    </location>
</feature>
<dbReference type="GO" id="GO:0016255">
    <property type="term" value="P:attachment of GPI anchor to protein"/>
    <property type="evidence" value="ECO:0007669"/>
    <property type="project" value="InterPro"/>
</dbReference>
<protein>
    <submittedName>
        <fullName evidence="2">Uncharacterized protein</fullName>
    </submittedName>
</protein>
<evidence type="ECO:0000313" key="2">
    <source>
        <dbReference type="EMBL" id="QSL65956.1"/>
    </source>
</evidence>
<dbReference type="Pfam" id="PF04113">
    <property type="entry name" value="Gpi16"/>
    <property type="match status" value="2"/>
</dbReference>
<dbReference type="GO" id="GO:0042765">
    <property type="term" value="C:GPI-anchor transamidase complex"/>
    <property type="evidence" value="ECO:0007669"/>
    <property type="project" value="InterPro"/>
</dbReference>
<dbReference type="EMBL" id="CP054540">
    <property type="protein sequence ID" value="QSL65956.1"/>
    <property type="molecule type" value="Genomic_DNA"/>
</dbReference>
<organism evidence="2 3">
    <name type="scientific">Pneumocystis wakefieldiae</name>
    <dbReference type="NCBI Taxonomy" id="38082"/>
    <lineage>
        <taxon>Eukaryota</taxon>
        <taxon>Fungi</taxon>
        <taxon>Dikarya</taxon>
        <taxon>Ascomycota</taxon>
        <taxon>Taphrinomycotina</taxon>
        <taxon>Pneumocystomycetes</taxon>
        <taxon>Pneumocystaceae</taxon>
        <taxon>Pneumocystis</taxon>
    </lineage>
</organism>
<sequence>MTRGKWSYKNWGMLPDRGEFAGGTGIELWAYIEGDTEDVSLERWSRLTNAFSGIFSCSMGSMDSARTIIPVLTFAKDKRQAERNHWGSRGHLLHGSLPQETICTENLTPFLKLLPCKGRAGISTLLDSHRLFDAEWYSIFLDVVHFCDKDKKGLSVLFQGIDMVLDIERASRRDESPIPKPKPLDEIVCDKTRNHIKDDSCFPLDNPLNMEWSLSKLFGRPIQGSCSLDFAPTEVVTVAHPYERVISPAPNTILVEEDVIFSKYMITERFLTRKNRISVVISNPHSIEFQFIYLDVFPWFMKPFVHTLNARFLSSKAKYSPNFEDIYIRPSIDRKCGSYFELRMHIPCNSTIEIAWEFEKMFLRYAEYPPDPNRGISIEPSILTVFNADDEINKIDPIAVIRTTSLLLTLPTPDFSMPYNVIVLTSTIIAMLFGSMFNLSIRRFVSLEEARRLKMMKLNILVFNLKTMLKKIFVYKT</sequence>
<keyword evidence="1" id="KW-1133">Transmembrane helix</keyword>
<keyword evidence="1" id="KW-0472">Membrane</keyword>
<dbReference type="AlphaFoldDB" id="A0A899FZJ3"/>